<dbReference type="OrthoDB" id="9803104at2"/>
<dbReference type="KEGG" id="por:APT59_05550"/>
<dbReference type="RefSeq" id="WP_059313946.1">
    <property type="nucleotide sequence ID" value="NZ_CP013987.1"/>
</dbReference>
<dbReference type="Gene3D" id="3.10.180.10">
    <property type="entry name" value="2,3-Dihydroxybiphenyl 1,2-Dioxygenase, domain 1"/>
    <property type="match status" value="1"/>
</dbReference>
<reference evidence="5 6" key="1">
    <citation type="submission" date="2016-01" db="EMBL/GenBank/DDBJ databases">
        <title>Annotation of Pseudomonas oryzihabitans USDA-ARS-USMARC-56511.</title>
        <authorList>
            <person name="Harhay G.P."/>
            <person name="Harhay D.M."/>
            <person name="Smith T.P.L."/>
            <person name="Bono J.L."/>
            <person name="Heaton M.P."/>
            <person name="Clawson M.L."/>
            <person name="Chitko-Mckown C.G."/>
            <person name="Capik S.F."/>
            <person name="DeDonder K.D."/>
            <person name="Apley M.D."/>
            <person name="Lubbers B.V."/>
            <person name="White B.J."/>
            <person name="Larson R.L."/>
        </authorList>
    </citation>
    <scope>NUCLEOTIDE SEQUENCE [LARGE SCALE GENOMIC DNA]</scope>
    <source>
        <strain evidence="5 6">USDA-ARS-USMARC-56511</strain>
    </source>
</reference>
<evidence type="ECO:0000259" key="4">
    <source>
        <dbReference type="PROSITE" id="PS51819"/>
    </source>
</evidence>
<dbReference type="SUPFAM" id="SSF54593">
    <property type="entry name" value="Glyoxalase/Bleomycin resistance protein/Dihydroxybiphenyl dioxygenase"/>
    <property type="match status" value="1"/>
</dbReference>
<evidence type="ECO:0000313" key="6">
    <source>
        <dbReference type="Proteomes" id="UP000064137"/>
    </source>
</evidence>
<evidence type="ECO:0000256" key="2">
    <source>
        <dbReference type="ARBA" id="ARBA00021572"/>
    </source>
</evidence>
<feature type="domain" description="VOC" evidence="4">
    <location>
        <begin position="7"/>
        <end position="123"/>
    </location>
</feature>
<dbReference type="InterPro" id="IPR000335">
    <property type="entry name" value="Bleomycin-R"/>
</dbReference>
<accession>A0A0U4NYH9</accession>
<sequence length="127" mass="14292">MPIDTVAFGQPSPILRIFDDEKAREFYCSFLGFRLVWEHRFEPGLPLYAEVERAGLRLHLSGHHGDACPGSTVFVRLTGIRALQTELLAKDYGFARPGIQELPWGLVMEIADPFGNRLRFCEDEAAG</sequence>
<dbReference type="Pfam" id="PF19581">
    <property type="entry name" value="Glyoxalase_7"/>
    <property type="match status" value="1"/>
</dbReference>
<evidence type="ECO:0000256" key="3">
    <source>
        <dbReference type="ARBA" id="ARBA00023251"/>
    </source>
</evidence>
<gene>
    <name evidence="5" type="ORF">APT59_05550</name>
</gene>
<dbReference type="Proteomes" id="UP000064137">
    <property type="component" value="Chromosome"/>
</dbReference>
<organism evidence="5 6">
    <name type="scientific">Pseudomonas oryzihabitans</name>
    <dbReference type="NCBI Taxonomy" id="47885"/>
    <lineage>
        <taxon>Bacteria</taxon>
        <taxon>Pseudomonadati</taxon>
        <taxon>Pseudomonadota</taxon>
        <taxon>Gammaproteobacteria</taxon>
        <taxon>Pseudomonadales</taxon>
        <taxon>Pseudomonadaceae</taxon>
        <taxon>Pseudomonas</taxon>
    </lineage>
</organism>
<dbReference type="InterPro" id="IPR037523">
    <property type="entry name" value="VOC_core"/>
</dbReference>
<dbReference type="AlphaFoldDB" id="A0A0U4NYH9"/>
<dbReference type="GO" id="GO:0046677">
    <property type="term" value="P:response to antibiotic"/>
    <property type="evidence" value="ECO:0007669"/>
    <property type="project" value="UniProtKB-KW"/>
</dbReference>
<name>A0A0U4NYH9_9PSED</name>
<dbReference type="PROSITE" id="PS51819">
    <property type="entry name" value="VOC"/>
    <property type="match status" value="1"/>
</dbReference>
<evidence type="ECO:0000313" key="5">
    <source>
        <dbReference type="EMBL" id="ALZ83697.1"/>
    </source>
</evidence>
<protein>
    <recommendedName>
        <fullName evidence="2">Bleomycin resistance protein</fullName>
    </recommendedName>
</protein>
<proteinExistence type="inferred from homology"/>
<dbReference type="EMBL" id="CP013987">
    <property type="protein sequence ID" value="ALZ83697.1"/>
    <property type="molecule type" value="Genomic_DNA"/>
</dbReference>
<evidence type="ECO:0000256" key="1">
    <source>
        <dbReference type="ARBA" id="ARBA00011051"/>
    </source>
</evidence>
<comment type="similarity">
    <text evidence="1">Belongs to the bleomycin resistance protein family.</text>
</comment>
<keyword evidence="3" id="KW-0046">Antibiotic resistance</keyword>
<dbReference type="InterPro" id="IPR029068">
    <property type="entry name" value="Glyas_Bleomycin-R_OHBP_Dase"/>
</dbReference>